<name>A0A0B2VSU1_TOXCA</name>
<dbReference type="AlphaFoldDB" id="A0A0B2VSU1"/>
<dbReference type="Proteomes" id="UP000031036">
    <property type="component" value="Unassembled WGS sequence"/>
</dbReference>
<evidence type="ECO:0000313" key="2">
    <source>
        <dbReference type="EMBL" id="KHN86616.1"/>
    </source>
</evidence>
<sequence>MLGVFMFSTSNELLYAYGNKELLSCMLKNSAMTLTSDHLRSSTSSGVYSDGGSLERGRNSQSDSKEHDGSILSLESNKFVIADSLLPLISIYRASAEVFGDAQQFIESIYFRIVFKPLKDSSLVVTVSEVSINALKRQQQITDMISRLTEFYHGPLLGQTTSAVGFLQLANHRFEQRITVMLDAFSDTNSFGAGSTVRNRTNELDITARVVTAESVEKILSELRILLQELYASMGSICCLLFVSGRFMGFTQADADDVIKYYLPSIAELANFIDLTDVRAHVTIDGRSSSDMELSQAWMSVGNGKRLLSNVFGIGLSNEIALLWVTVADYSNVLDCLNWLLTKLCVNYLLRNESESLMAIDGKIDRFCTAMKEISADKRVGFDSCSTTFLRNAGTTAQFVKSLWRGIQSELVEATDDHKQISHRKDKHTSMTTLYAMFNRQLWSLALKASTKEHKTQRKQDSHLKRRYYKLDSMLTYFKHHLRNIMLEICMKSFHNAKKFQLPHLAATVRNFFLKRAMDRVAMTLSDLPAHHLRLRKHLHPSVNRLDMIAYTYVQNEQGIRLTFIPDEYSFMRELLEMDSMLNHQQTSKLCCKTLHGSTYLLVTVSKFSDRRESGKEACYVLRFSLFSTLVPKRCIRPQKHREHAIQCTAVFDGFVNRELAVRQTTLLADALRGTVQDNSRYLIS</sequence>
<organism evidence="2 3">
    <name type="scientific">Toxocara canis</name>
    <name type="common">Canine roundworm</name>
    <dbReference type="NCBI Taxonomy" id="6265"/>
    <lineage>
        <taxon>Eukaryota</taxon>
        <taxon>Metazoa</taxon>
        <taxon>Ecdysozoa</taxon>
        <taxon>Nematoda</taxon>
        <taxon>Chromadorea</taxon>
        <taxon>Rhabditida</taxon>
        <taxon>Spirurina</taxon>
        <taxon>Ascaridomorpha</taxon>
        <taxon>Ascaridoidea</taxon>
        <taxon>Toxocaridae</taxon>
        <taxon>Toxocara</taxon>
    </lineage>
</organism>
<dbReference type="EMBL" id="JPKZ01000540">
    <property type="protein sequence ID" value="KHN86616.1"/>
    <property type="molecule type" value="Genomic_DNA"/>
</dbReference>
<reference evidence="2 3" key="1">
    <citation type="submission" date="2014-11" db="EMBL/GenBank/DDBJ databases">
        <title>Genetic blueprint of the zoonotic pathogen Toxocara canis.</title>
        <authorList>
            <person name="Zhu X.-Q."/>
            <person name="Korhonen P.K."/>
            <person name="Cai H."/>
            <person name="Young N.D."/>
            <person name="Nejsum P."/>
            <person name="von Samson-Himmelstjerna G."/>
            <person name="Boag P.R."/>
            <person name="Tan P."/>
            <person name="Li Q."/>
            <person name="Min J."/>
            <person name="Yang Y."/>
            <person name="Wang X."/>
            <person name="Fang X."/>
            <person name="Hall R.S."/>
            <person name="Hofmann A."/>
            <person name="Sternberg P.W."/>
            <person name="Jex A.R."/>
            <person name="Gasser R.B."/>
        </authorList>
    </citation>
    <scope>NUCLEOTIDE SEQUENCE [LARGE SCALE GENOMIC DNA]</scope>
    <source>
        <strain evidence="2">PN_DK_2014</strain>
    </source>
</reference>
<dbReference type="OrthoDB" id="10687364at2759"/>
<proteinExistence type="predicted"/>
<keyword evidence="3" id="KW-1185">Reference proteome</keyword>
<accession>A0A0B2VSU1</accession>
<gene>
    <name evidence="2" type="ORF">Tcan_04485</name>
</gene>
<evidence type="ECO:0000313" key="3">
    <source>
        <dbReference type="Proteomes" id="UP000031036"/>
    </source>
</evidence>
<feature type="compositionally biased region" description="Basic and acidic residues" evidence="1">
    <location>
        <begin position="53"/>
        <end position="69"/>
    </location>
</feature>
<evidence type="ECO:0000256" key="1">
    <source>
        <dbReference type="SAM" id="MobiDB-lite"/>
    </source>
</evidence>
<protein>
    <submittedName>
        <fullName evidence="2">Uncharacterized protein</fullName>
    </submittedName>
</protein>
<feature type="region of interest" description="Disordered" evidence="1">
    <location>
        <begin position="40"/>
        <end position="69"/>
    </location>
</feature>
<comment type="caution">
    <text evidence="2">The sequence shown here is derived from an EMBL/GenBank/DDBJ whole genome shotgun (WGS) entry which is preliminary data.</text>
</comment>